<evidence type="ECO:0000313" key="2">
    <source>
        <dbReference type="EMBL" id="UYV98106.1"/>
    </source>
</evidence>
<dbReference type="Gene3D" id="3.20.20.190">
    <property type="entry name" value="Phosphatidylinositol (PI) phosphodiesterase"/>
    <property type="match status" value="1"/>
</dbReference>
<accession>A0AAX3EIZ1</accession>
<evidence type="ECO:0000313" key="3">
    <source>
        <dbReference type="Proteomes" id="UP001163293"/>
    </source>
</evidence>
<sequence length="270" mass="29234">MIEIQGHRGVLATQHGNTLASFVEALTLGVDAIEVDIWLTSDRQLALRHDSIVNGRDIRDGRLRDAAVEVLPEAVHRVGAEARTPTLEELLALMRFAGADDVVLDIEVKTDRAKGREYSHSIVWWLANILRVHESGQALRVRSFDPLVIKAMGEEIPSVPRVALCRYPVVPDPGLYPSDTYALIEAALAAGAEAVAPEVNLLDEKLVAQAHAAGLKVYPWTLVTAEQIANAVSLGVDGVCVNDVALARTTFAGLGREVPVPRPISLPMLR</sequence>
<dbReference type="GO" id="GO:0006629">
    <property type="term" value="P:lipid metabolic process"/>
    <property type="evidence" value="ECO:0007669"/>
    <property type="project" value="InterPro"/>
</dbReference>
<dbReference type="InterPro" id="IPR030395">
    <property type="entry name" value="GP_PDE_dom"/>
</dbReference>
<dbReference type="Pfam" id="PF03009">
    <property type="entry name" value="GDPD"/>
    <property type="match status" value="1"/>
</dbReference>
<evidence type="ECO:0000259" key="1">
    <source>
        <dbReference type="PROSITE" id="PS51704"/>
    </source>
</evidence>
<dbReference type="AlphaFoldDB" id="A0AAX3EIZ1"/>
<protein>
    <recommendedName>
        <fullName evidence="1">GP-PDE domain-containing protein</fullName>
    </recommendedName>
</protein>
<dbReference type="PANTHER" id="PTHR46211">
    <property type="entry name" value="GLYCEROPHOSPHORYL DIESTER PHOSPHODIESTERASE"/>
    <property type="match status" value="1"/>
</dbReference>
<name>A0AAX3EIZ1_PAEUR</name>
<feature type="domain" description="GP-PDE" evidence="1">
    <location>
        <begin position="2"/>
        <end position="251"/>
    </location>
</feature>
<dbReference type="EMBL" id="CP101185">
    <property type="protein sequence ID" value="UYV98106.1"/>
    <property type="molecule type" value="Genomic_DNA"/>
</dbReference>
<gene>
    <name evidence="2" type="ORF">NL394_02380</name>
</gene>
<dbReference type="InterPro" id="IPR017946">
    <property type="entry name" value="PLC-like_Pdiesterase_TIM-brl"/>
</dbReference>
<dbReference type="GO" id="GO:0008081">
    <property type="term" value="F:phosphoric diester hydrolase activity"/>
    <property type="evidence" value="ECO:0007669"/>
    <property type="project" value="InterPro"/>
</dbReference>
<reference evidence="2" key="1">
    <citation type="submission" date="2022-07" db="EMBL/GenBank/DDBJ databases">
        <authorList>
            <person name="Wu T."/>
        </authorList>
    </citation>
    <scope>NUCLEOTIDE SEQUENCE</scope>
    <source>
        <strain evidence="2">SD-1</strain>
    </source>
</reference>
<proteinExistence type="predicted"/>
<dbReference type="SUPFAM" id="SSF51695">
    <property type="entry name" value="PLC-like phosphodiesterases"/>
    <property type="match status" value="1"/>
</dbReference>
<dbReference type="PROSITE" id="PS51704">
    <property type="entry name" value="GP_PDE"/>
    <property type="match status" value="1"/>
</dbReference>
<dbReference type="RefSeq" id="WP_069696080.1">
    <property type="nucleotide sequence ID" value="NZ_CP043010.1"/>
</dbReference>
<organism evidence="2 3">
    <name type="scientific">Paenarthrobacter ureafaciens</name>
    <dbReference type="NCBI Taxonomy" id="37931"/>
    <lineage>
        <taxon>Bacteria</taxon>
        <taxon>Bacillati</taxon>
        <taxon>Actinomycetota</taxon>
        <taxon>Actinomycetes</taxon>
        <taxon>Micrococcales</taxon>
        <taxon>Micrococcaceae</taxon>
        <taxon>Paenarthrobacter</taxon>
    </lineage>
</organism>
<dbReference type="Proteomes" id="UP001163293">
    <property type="component" value="Chromosome"/>
</dbReference>
<keyword evidence="3" id="KW-1185">Reference proteome</keyword>
<dbReference type="PANTHER" id="PTHR46211:SF14">
    <property type="entry name" value="GLYCEROPHOSPHODIESTER PHOSPHODIESTERASE"/>
    <property type="match status" value="1"/>
</dbReference>